<dbReference type="SUPFAM" id="SSF52540">
    <property type="entry name" value="P-loop containing nucleoside triphosphate hydrolases"/>
    <property type="match status" value="1"/>
</dbReference>
<feature type="compositionally biased region" description="Polar residues" evidence="16">
    <location>
        <begin position="1073"/>
        <end position="1084"/>
    </location>
</feature>
<dbReference type="GO" id="GO:0051231">
    <property type="term" value="P:spindle elongation"/>
    <property type="evidence" value="ECO:0007669"/>
    <property type="project" value="TreeGrafter"/>
</dbReference>
<dbReference type="GO" id="GO:0008574">
    <property type="term" value="F:plus-end-directed microtubule motor activity"/>
    <property type="evidence" value="ECO:0007669"/>
    <property type="project" value="TreeGrafter"/>
</dbReference>
<dbReference type="GO" id="GO:0072686">
    <property type="term" value="C:mitotic spindle"/>
    <property type="evidence" value="ECO:0007669"/>
    <property type="project" value="TreeGrafter"/>
</dbReference>
<feature type="coiled-coil region" evidence="15">
    <location>
        <begin position="356"/>
        <end position="434"/>
    </location>
</feature>
<dbReference type="InterPro" id="IPR001752">
    <property type="entry name" value="Kinesin_motor_dom"/>
</dbReference>
<dbReference type="InterPro" id="IPR036961">
    <property type="entry name" value="Kinesin_motor_dom_sf"/>
</dbReference>
<dbReference type="Pfam" id="PF00225">
    <property type="entry name" value="Kinesin"/>
    <property type="match status" value="1"/>
</dbReference>
<dbReference type="OrthoDB" id="3176171at2759"/>
<dbReference type="GO" id="GO:0007018">
    <property type="term" value="P:microtubule-based movement"/>
    <property type="evidence" value="ECO:0007669"/>
    <property type="project" value="InterPro"/>
</dbReference>
<feature type="region of interest" description="Disordered" evidence="16">
    <location>
        <begin position="1034"/>
        <end position="1084"/>
    </location>
</feature>
<evidence type="ECO:0000256" key="13">
    <source>
        <dbReference type="ARBA" id="ARBA00034704"/>
    </source>
</evidence>
<dbReference type="AlphaFoldDB" id="A0A6L2QAK6"/>
<sequence>MTSKQQKERNQNIQVFVRVRPLNALEKSMKSVNIVDCPNNREVVVKERPVDKITRTFTFDRVFGPNSRQIDVYMSVVHPIISEVLAGYNCTVFAYGQTGTGKTFTMEGEKSNDVAVSWDTDPLSGIIPRTLSNLFDELRIQQVEFTVRVSFLEIYNEELLDLLSPSDDSSKLRIFEDAAKKGSVIIHGLEEVTVHNKNEVYAILERGSFKRQTAGTLMNAHRSHTVFSITVHIKENSVDGEELLKTGKLNLVDLAGSENIGRSGAVDKRAREAGNINQSLLTLGRVITALVERAPHVPYRESKLTRLLQDSLGGRTKTSIIATISPAACNAEETLSTLDYACRAKNITNRPEINQKLTKKALIKEYTAEIERLRRDLAATRDKSGVYMAPENYTQMIMQLEQQQQEISQMLANIKALKEEMDKKEACSADLCNQLNITLDNCNQKLAATYSELEVTQDKLNDTSVKLQDTVNRCAEKEHLIEKHMHTERTLTTQAESLLAVADMASSDVGKLHDKLAQKRSVEDVNQEVSQKYHMKFTQHMACMEDSLNRFAQDLMKFCSELQTNLGERLNKRSTELTSLSNEISSLIDSQTVRIQELEMMTSNKVQNDQQWIKEYLTSVRSTSDDEISQLHEFLADTFLVPMHNLAHQLRLQEAENQALNQMIVSQFQQQLDAVRTFETAQSDSLSKLKDSILLLTRQQQQALERSQEGYNGMDKTMSRYKQTLLTEVQQLKSLADRILGIHVDFENQCNDSKNKINSGLSVAREKCDHLSQESSTILDMQQMRSQHLSAYEAQTEELFETVSVSREASEQLTAVAKRLREDVEAGVHSAVSHREQAWRNHYSWTEQELRKYSENVNAAFQNELQETQALVSGLRASAESHEAMLEQQRVDFGTFVRERQDDLDNHCSNVCGWSQTIAAGLQQCSQDLDKFLDEEMQKDAPTGNTPQRRDFSYPRVLAATSPHGRILARFREANGVIIPHFPIMEVVSSRSNSSSVSSDASSSDMESLKDVPFRSTSVTDLPTAADLVLNISHHSEPESLKQRANKENSTTGAMKKHHSDDLQHLKTGRPKMTSSRKVLQPQN</sequence>
<evidence type="ECO:0000256" key="12">
    <source>
        <dbReference type="ARBA" id="ARBA00023306"/>
    </source>
</evidence>
<evidence type="ECO:0000256" key="4">
    <source>
        <dbReference type="ARBA" id="ARBA00022618"/>
    </source>
</evidence>
<dbReference type="GO" id="GO:0090307">
    <property type="term" value="P:mitotic spindle assembly"/>
    <property type="evidence" value="ECO:0007669"/>
    <property type="project" value="TreeGrafter"/>
</dbReference>
<keyword evidence="2" id="KW-0963">Cytoplasm</keyword>
<evidence type="ECO:0000313" key="18">
    <source>
        <dbReference type="EMBL" id="GFG41040.1"/>
    </source>
</evidence>
<evidence type="ECO:0000256" key="11">
    <source>
        <dbReference type="ARBA" id="ARBA00023212"/>
    </source>
</evidence>
<evidence type="ECO:0000259" key="17">
    <source>
        <dbReference type="PROSITE" id="PS50067"/>
    </source>
</evidence>
<keyword evidence="5" id="KW-0493">Microtubule</keyword>
<dbReference type="CDD" id="cd01364">
    <property type="entry name" value="KISc_BimC_Eg5"/>
    <property type="match status" value="1"/>
</dbReference>
<keyword evidence="11" id="KW-0206">Cytoskeleton</keyword>
<dbReference type="InterPro" id="IPR027417">
    <property type="entry name" value="P-loop_NTPase"/>
</dbReference>
<gene>
    <name evidence="18" type="ORF">Cfor_06810</name>
</gene>
<keyword evidence="6 14" id="KW-0547">Nucleotide-binding</keyword>
<dbReference type="PROSITE" id="PS00411">
    <property type="entry name" value="KINESIN_MOTOR_1"/>
    <property type="match status" value="1"/>
</dbReference>
<evidence type="ECO:0000256" key="14">
    <source>
        <dbReference type="PROSITE-ProRule" id="PRU00283"/>
    </source>
</evidence>
<dbReference type="GO" id="GO:0005876">
    <property type="term" value="C:spindle microtubule"/>
    <property type="evidence" value="ECO:0007669"/>
    <property type="project" value="TreeGrafter"/>
</dbReference>
<proteinExistence type="inferred from homology"/>
<comment type="subcellular location">
    <subcellularLocation>
        <location evidence="1">Cytoplasm</location>
        <location evidence="1">Cytoskeleton</location>
        <location evidence="1">Spindle pole</location>
    </subcellularLocation>
</comment>
<dbReference type="GO" id="GO:0008017">
    <property type="term" value="F:microtubule binding"/>
    <property type="evidence" value="ECO:0007669"/>
    <property type="project" value="InterPro"/>
</dbReference>
<dbReference type="InterPro" id="IPR047241">
    <property type="entry name" value="KIF11-like_kin_motor_dom"/>
</dbReference>
<organism evidence="18 19">
    <name type="scientific">Coptotermes formosanus</name>
    <name type="common">Formosan subterranean termite</name>
    <dbReference type="NCBI Taxonomy" id="36987"/>
    <lineage>
        <taxon>Eukaryota</taxon>
        <taxon>Metazoa</taxon>
        <taxon>Ecdysozoa</taxon>
        <taxon>Arthropoda</taxon>
        <taxon>Hexapoda</taxon>
        <taxon>Insecta</taxon>
        <taxon>Pterygota</taxon>
        <taxon>Neoptera</taxon>
        <taxon>Polyneoptera</taxon>
        <taxon>Dictyoptera</taxon>
        <taxon>Blattodea</taxon>
        <taxon>Blattoidea</taxon>
        <taxon>Termitoidae</taxon>
        <taxon>Rhinotermitidae</taxon>
        <taxon>Coptotermes</taxon>
    </lineage>
</organism>
<dbReference type="GO" id="GO:0000922">
    <property type="term" value="C:spindle pole"/>
    <property type="evidence" value="ECO:0007669"/>
    <property type="project" value="UniProtKB-SubCell"/>
</dbReference>
<name>A0A6L2QAK6_COPFO</name>
<dbReference type="SMART" id="SM00129">
    <property type="entry name" value="KISc"/>
    <property type="match status" value="1"/>
</dbReference>
<evidence type="ECO:0000256" key="9">
    <source>
        <dbReference type="ARBA" id="ARBA00023054"/>
    </source>
</evidence>
<dbReference type="InterPro" id="IPR047149">
    <property type="entry name" value="KIF11-like"/>
</dbReference>
<keyword evidence="10 14" id="KW-0505">Motor protein</keyword>
<evidence type="ECO:0000313" key="19">
    <source>
        <dbReference type="Proteomes" id="UP000502823"/>
    </source>
</evidence>
<evidence type="ECO:0000256" key="3">
    <source>
        <dbReference type="ARBA" id="ARBA00022553"/>
    </source>
</evidence>
<dbReference type="PANTHER" id="PTHR47970">
    <property type="entry name" value="KINESIN-LIKE PROTEIN KIF11"/>
    <property type="match status" value="1"/>
</dbReference>
<evidence type="ECO:0000256" key="2">
    <source>
        <dbReference type="ARBA" id="ARBA00022490"/>
    </source>
</evidence>
<keyword evidence="12" id="KW-0131">Cell cycle</keyword>
<dbReference type="PRINTS" id="PR00380">
    <property type="entry name" value="KINESINHEAVY"/>
</dbReference>
<keyword evidence="9 15" id="KW-0175">Coiled coil</keyword>
<keyword evidence="4" id="KW-0132">Cell division</keyword>
<evidence type="ECO:0000256" key="16">
    <source>
        <dbReference type="SAM" id="MobiDB-lite"/>
    </source>
</evidence>
<accession>A0A6L2QAK6</accession>
<dbReference type="Proteomes" id="UP000502823">
    <property type="component" value="Unassembled WGS sequence"/>
</dbReference>
<reference evidence="19" key="1">
    <citation type="submission" date="2020-01" db="EMBL/GenBank/DDBJ databases">
        <title>Draft genome sequence of the Termite Coptotermes fromosanus.</title>
        <authorList>
            <person name="Itakura S."/>
            <person name="Yosikawa Y."/>
            <person name="Umezawa K."/>
        </authorList>
    </citation>
    <scope>NUCLEOTIDE SEQUENCE [LARGE SCALE GENOMIC DNA]</scope>
</reference>
<keyword evidence="19" id="KW-1185">Reference proteome</keyword>
<evidence type="ECO:0000256" key="8">
    <source>
        <dbReference type="ARBA" id="ARBA00022840"/>
    </source>
</evidence>
<dbReference type="GO" id="GO:0005524">
    <property type="term" value="F:ATP binding"/>
    <property type="evidence" value="ECO:0007669"/>
    <property type="project" value="UniProtKB-UniRule"/>
</dbReference>
<dbReference type="InterPro" id="IPR019821">
    <property type="entry name" value="Kinesin_motor_CS"/>
</dbReference>
<feature type="domain" description="Kinesin motor" evidence="17">
    <location>
        <begin position="12"/>
        <end position="347"/>
    </location>
</feature>
<dbReference type="InterPro" id="IPR025901">
    <property type="entry name" value="Kinesin-assoc_MT-bd_dom"/>
</dbReference>
<dbReference type="PROSITE" id="PS50067">
    <property type="entry name" value="KINESIN_MOTOR_2"/>
    <property type="match status" value="1"/>
</dbReference>
<evidence type="ECO:0000256" key="1">
    <source>
        <dbReference type="ARBA" id="ARBA00004647"/>
    </source>
</evidence>
<evidence type="ECO:0000256" key="5">
    <source>
        <dbReference type="ARBA" id="ARBA00022701"/>
    </source>
</evidence>
<evidence type="ECO:0000256" key="7">
    <source>
        <dbReference type="ARBA" id="ARBA00022776"/>
    </source>
</evidence>
<dbReference type="FunCoup" id="A0A6L2QAK6">
    <property type="interactions" value="557"/>
</dbReference>
<dbReference type="Pfam" id="PF13931">
    <property type="entry name" value="Microtub_bind"/>
    <property type="match status" value="1"/>
</dbReference>
<protein>
    <recommendedName>
        <fullName evidence="17">Kinesin motor domain-containing protein</fullName>
    </recommendedName>
</protein>
<feature type="binding site" evidence="14">
    <location>
        <begin position="96"/>
        <end position="103"/>
    </location>
    <ligand>
        <name>ATP</name>
        <dbReference type="ChEBI" id="CHEBI:30616"/>
    </ligand>
</feature>
<keyword evidence="3" id="KW-0597">Phosphoprotein</keyword>
<evidence type="ECO:0000256" key="15">
    <source>
        <dbReference type="SAM" id="Coils"/>
    </source>
</evidence>
<comment type="similarity">
    <text evidence="13">Belongs to the TRAFAC class myosin-kinesin ATPase superfamily. Kinesin family. KIN-5/BimC subfamily.</text>
</comment>
<comment type="caution">
    <text evidence="18">The sequence shown here is derived from an EMBL/GenBank/DDBJ whole genome shotgun (WGS) entry which is preliminary data.</text>
</comment>
<dbReference type="GO" id="GO:0051301">
    <property type="term" value="P:cell division"/>
    <property type="evidence" value="ECO:0007669"/>
    <property type="project" value="UniProtKB-KW"/>
</dbReference>
<keyword evidence="8 14" id="KW-0067">ATP-binding</keyword>
<evidence type="ECO:0000256" key="6">
    <source>
        <dbReference type="ARBA" id="ARBA00022741"/>
    </source>
</evidence>
<dbReference type="EMBL" id="BLKM01003049">
    <property type="protein sequence ID" value="GFG41040.1"/>
    <property type="molecule type" value="Genomic_DNA"/>
</dbReference>
<evidence type="ECO:0000256" key="10">
    <source>
        <dbReference type="ARBA" id="ARBA00023175"/>
    </source>
</evidence>
<dbReference type="FunFam" id="3.40.850.10:FF:000035">
    <property type="entry name" value="Kinesin-like protein KIF11"/>
    <property type="match status" value="1"/>
</dbReference>
<dbReference type="InParanoid" id="A0A6L2QAK6"/>
<feature type="compositionally biased region" description="Basic and acidic residues" evidence="16">
    <location>
        <begin position="1034"/>
        <end position="1047"/>
    </location>
</feature>
<dbReference type="GO" id="GO:0005634">
    <property type="term" value="C:nucleus"/>
    <property type="evidence" value="ECO:0007669"/>
    <property type="project" value="TreeGrafter"/>
</dbReference>
<dbReference type="PANTHER" id="PTHR47970:SF12">
    <property type="entry name" value="KINESIN FAMILY MEMBER 11"/>
    <property type="match status" value="1"/>
</dbReference>
<dbReference type="Gene3D" id="3.40.850.10">
    <property type="entry name" value="Kinesin motor domain"/>
    <property type="match status" value="1"/>
</dbReference>
<keyword evidence="7" id="KW-0498">Mitosis</keyword>